<gene>
    <name evidence="2" type="ORF">Vafri_6575</name>
</gene>
<name>A0A8J4B2K3_9CHLO</name>
<reference evidence="2" key="1">
    <citation type="journal article" date="2021" name="Proc. Natl. Acad. Sci. U.S.A.">
        <title>Three genomes in the algal genus Volvox reveal the fate of a haploid sex-determining region after a transition to homothallism.</title>
        <authorList>
            <person name="Yamamoto K."/>
            <person name="Hamaji T."/>
            <person name="Kawai-Toyooka H."/>
            <person name="Matsuzaki R."/>
            <person name="Takahashi F."/>
            <person name="Nishimura Y."/>
            <person name="Kawachi M."/>
            <person name="Noguchi H."/>
            <person name="Minakuchi Y."/>
            <person name="Umen J.G."/>
            <person name="Toyoda A."/>
            <person name="Nozaki H."/>
        </authorList>
    </citation>
    <scope>NUCLEOTIDE SEQUENCE</scope>
    <source>
        <strain evidence="2">NIES-3780</strain>
    </source>
</reference>
<keyword evidence="1" id="KW-0812">Transmembrane</keyword>
<proteinExistence type="predicted"/>
<organism evidence="2 3">
    <name type="scientific">Volvox africanus</name>
    <dbReference type="NCBI Taxonomy" id="51714"/>
    <lineage>
        <taxon>Eukaryota</taxon>
        <taxon>Viridiplantae</taxon>
        <taxon>Chlorophyta</taxon>
        <taxon>core chlorophytes</taxon>
        <taxon>Chlorophyceae</taxon>
        <taxon>CS clade</taxon>
        <taxon>Chlamydomonadales</taxon>
        <taxon>Volvocaceae</taxon>
        <taxon>Volvox</taxon>
    </lineage>
</organism>
<dbReference type="AlphaFoldDB" id="A0A8J4B2K3"/>
<feature type="transmembrane region" description="Helical" evidence="1">
    <location>
        <begin position="61"/>
        <end position="83"/>
    </location>
</feature>
<evidence type="ECO:0000313" key="3">
    <source>
        <dbReference type="Proteomes" id="UP000747399"/>
    </source>
</evidence>
<accession>A0A8J4B2K3</accession>
<dbReference type="Proteomes" id="UP000747399">
    <property type="component" value="Unassembled WGS sequence"/>
</dbReference>
<feature type="non-terminal residue" evidence="2">
    <location>
        <position position="100"/>
    </location>
</feature>
<evidence type="ECO:0000256" key="1">
    <source>
        <dbReference type="SAM" id="Phobius"/>
    </source>
</evidence>
<evidence type="ECO:0000313" key="2">
    <source>
        <dbReference type="EMBL" id="GIL50335.1"/>
    </source>
</evidence>
<keyword evidence="3" id="KW-1185">Reference proteome</keyword>
<sequence>MGATKCHIGFNLTSFRRLRVYVCCSAHVAFLTIETITVPTHRSGLRITDFDKSLLALRSTSTIATSSLSVAIMAALRIVLIGISKVSASSITSSYNSSSR</sequence>
<keyword evidence="1" id="KW-0472">Membrane</keyword>
<feature type="transmembrane region" description="Helical" evidence="1">
    <location>
        <begin position="20"/>
        <end position="41"/>
    </location>
</feature>
<protein>
    <submittedName>
        <fullName evidence="2">Uncharacterized protein</fullName>
    </submittedName>
</protein>
<comment type="caution">
    <text evidence="2">The sequence shown here is derived from an EMBL/GenBank/DDBJ whole genome shotgun (WGS) entry which is preliminary data.</text>
</comment>
<keyword evidence="1" id="KW-1133">Transmembrane helix</keyword>
<dbReference type="EMBL" id="BNCO01000008">
    <property type="protein sequence ID" value="GIL50335.1"/>
    <property type="molecule type" value="Genomic_DNA"/>
</dbReference>